<dbReference type="EMBL" id="CAJHUC010000939">
    <property type="protein sequence ID" value="CAD7699018.1"/>
    <property type="molecule type" value="Genomic_DNA"/>
</dbReference>
<gene>
    <name evidence="1" type="ORF">OSTQU699_LOCUS4377</name>
</gene>
<sequence>MLLSEFATIMKDVKALRKSKLELAVSKTKLAIELLSSGNAEDDMISSECKAGRDAAEEAFGVVGQCQHKLLATKVAIMCCVSDPKLSANPAACLHYVSHHLRKLYALPVAVACWSGTNGGFVGRLFGGAKKREAIVKGIDEVNNWVLTYFPAWGELKTGSSFKGAWVDDARCFRTDGDALVLCGARRLDIWVRFEDVSGDFCLPALRLSTFQPVVGLNSTKVVIKVNGKVYGTRALQVVVGKHCPVNSAWFGLGLVSLKAASKCSCVEIGIVNHSKWGRKTGISFEY</sequence>
<feature type="non-terminal residue" evidence="1">
    <location>
        <position position="287"/>
    </location>
</feature>
<protein>
    <submittedName>
        <fullName evidence="1">Uncharacterized protein</fullName>
    </submittedName>
</protein>
<organism evidence="1 2">
    <name type="scientific">Ostreobium quekettii</name>
    <dbReference type="NCBI Taxonomy" id="121088"/>
    <lineage>
        <taxon>Eukaryota</taxon>
        <taxon>Viridiplantae</taxon>
        <taxon>Chlorophyta</taxon>
        <taxon>core chlorophytes</taxon>
        <taxon>Ulvophyceae</taxon>
        <taxon>TCBD clade</taxon>
        <taxon>Bryopsidales</taxon>
        <taxon>Ostreobineae</taxon>
        <taxon>Ostreobiaceae</taxon>
        <taxon>Ostreobium</taxon>
    </lineage>
</organism>
<dbReference type="AlphaFoldDB" id="A0A8S1IVC9"/>
<dbReference type="Proteomes" id="UP000708148">
    <property type="component" value="Unassembled WGS sequence"/>
</dbReference>
<evidence type="ECO:0000313" key="2">
    <source>
        <dbReference type="Proteomes" id="UP000708148"/>
    </source>
</evidence>
<proteinExistence type="predicted"/>
<name>A0A8S1IVC9_9CHLO</name>
<evidence type="ECO:0000313" key="1">
    <source>
        <dbReference type="EMBL" id="CAD7699018.1"/>
    </source>
</evidence>
<keyword evidence="2" id="KW-1185">Reference proteome</keyword>
<reference evidence="1" key="1">
    <citation type="submission" date="2020-12" db="EMBL/GenBank/DDBJ databases">
        <authorList>
            <person name="Iha C."/>
        </authorList>
    </citation>
    <scope>NUCLEOTIDE SEQUENCE</scope>
</reference>
<accession>A0A8S1IVC9</accession>
<comment type="caution">
    <text evidence="1">The sequence shown here is derived from an EMBL/GenBank/DDBJ whole genome shotgun (WGS) entry which is preliminary data.</text>
</comment>